<dbReference type="STRING" id="765915.A0A1Y2HJ37"/>
<comment type="caution">
    <text evidence="5">The sequence shown here is derived from an EMBL/GenBank/DDBJ whole genome shotgun (WGS) entry which is preliminary data.</text>
</comment>
<evidence type="ECO:0000256" key="3">
    <source>
        <dbReference type="SAM" id="MobiDB-lite"/>
    </source>
</evidence>
<keyword evidence="2" id="KW-0175">Coiled coil</keyword>
<feature type="region of interest" description="Disordered" evidence="3">
    <location>
        <begin position="123"/>
        <end position="151"/>
    </location>
</feature>
<feature type="region of interest" description="Disordered" evidence="3">
    <location>
        <begin position="179"/>
        <end position="271"/>
    </location>
</feature>
<protein>
    <submittedName>
        <fullName evidence="5">Coiled-coil domain-containing protein 55-domain containing protein</fullName>
    </submittedName>
</protein>
<evidence type="ECO:0000256" key="1">
    <source>
        <dbReference type="ARBA" id="ARBA00010126"/>
    </source>
</evidence>
<organism evidence="5 6">
    <name type="scientific">Catenaria anguillulae PL171</name>
    <dbReference type="NCBI Taxonomy" id="765915"/>
    <lineage>
        <taxon>Eukaryota</taxon>
        <taxon>Fungi</taxon>
        <taxon>Fungi incertae sedis</taxon>
        <taxon>Blastocladiomycota</taxon>
        <taxon>Blastocladiomycetes</taxon>
        <taxon>Blastocladiales</taxon>
        <taxon>Catenariaceae</taxon>
        <taxon>Catenaria</taxon>
    </lineage>
</organism>
<evidence type="ECO:0000259" key="4">
    <source>
        <dbReference type="Pfam" id="PF09745"/>
    </source>
</evidence>
<reference evidence="5 6" key="1">
    <citation type="submission" date="2016-07" db="EMBL/GenBank/DDBJ databases">
        <title>Pervasive Adenine N6-methylation of Active Genes in Fungi.</title>
        <authorList>
            <consortium name="DOE Joint Genome Institute"/>
            <person name="Mondo S.J."/>
            <person name="Dannebaum R.O."/>
            <person name="Kuo R.C."/>
            <person name="Labutti K."/>
            <person name="Haridas S."/>
            <person name="Kuo A."/>
            <person name="Salamov A."/>
            <person name="Ahrendt S.R."/>
            <person name="Lipzen A."/>
            <person name="Sullivan W."/>
            <person name="Andreopoulos W.B."/>
            <person name="Clum A."/>
            <person name="Lindquist E."/>
            <person name="Daum C."/>
            <person name="Ramamoorthy G.K."/>
            <person name="Gryganskyi A."/>
            <person name="Culley D."/>
            <person name="Magnuson J.K."/>
            <person name="James T.Y."/>
            <person name="O'Malley M.A."/>
            <person name="Stajich J.E."/>
            <person name="Spatafora J.W."/>
            <person name="Visel A."/>
            <person name="Grigoriev I.V."/>
        </authorList>
    </citation>
    <scope>NUCLEOTIDE SEQUENCE [LARGE SCALE GENOMIC DNA]</scope>
    <source>
        <strain evidence="5 6">PL171</strain>
    </source>
</reference>
<dbReference type="InterPro" id="IPR018612">
    <property type="entry name" value="NSRP1_N"/>
</dbReference>
<proteinExistence type="inferred from homology"/>
<dbReference type="Pfam" id="PF09745">
    <property type="entry name" value="NSRP1_N"/>
    <property type="match status" value="1"/>
</dbReference>
<evidence type="ECO:0000313" key="5">
    <source>
        <dbReference type="EMBL" id="ORZ34600.1"/>
    </source>
</evidence>
<dbReference type="InterPro" id="IPR053246">
    <property type="entry name" value="NS_splicing_regulatory_protein"/>
</dbReference>
<dbReference type="AlphaFoldDB" id="A0A1Y2HJ37"/>
<evidence type="ECO:0000313" key="6">
    <source>
        <dbReference type="Proteomes" id="UP000193411"/>
    </source>
</evidence>
<dbReference type="Proteomes" id="UP000193411">
    <property type="component" value="Unassembled WGS sequence"/>
</dbReference>
<feature type="non-terminal residue" evidence="5">
    <location>
        <position position="1"/>
    </location>
</feature>
<gene>
    <name evidence="5" type="ORF">BCR44DRAFT_108943</name>
</gene>
<feature type="domain" description="Nuclear speckle splicing regulatory protein 1 N-terminal" evidence="4">
    <location>
        <begin position="1"/>
        <end position="103"/>
    </location>
</feature>
<dbReference type="OrthoDB" id="446635at2759"/>
<evidence type="ECO:0000256" key="2">
    <source>
        <dbReference type="ARBA" id="ARBA00023054"/>
    </source>
</evidence>
<comment type="similarity">
    <text evidence="1">Belongs to the NSRP1 family.</text>
</comment>
<name>A0A1Y2HJ37_9FUNG</name>
<dbReference type="EMBL" id="MCFL01000027">
    <property type="protein sequence ID" value="ORZ34600.1"/>
    <property type="molecule type" value="Genomic_DNA"/>
</dbReference>
<keyword evidence="6" id="KW-1185">Reference proteome</keyword>
<sequence length="271" mass="29551">DAHVFDYDGVYDAMKARESQAKSAKQAQKGPRYMEALLRSAEIRKLDHLKAQTTKYKLEAAADKAEFGETEAFVTSAYKESLEQIKRMEEEQERKAAEDAARAAKLGGMSAFYRNFLDRSDDSRGALQPLEPSASADVTGSSLAGEPAVDETEVAADGVRVNDSGEIVDKRSLLVAGALNIRKRPEPPKQPSSSLNTSAHNLSSSATQRPNRAAGSAAHDPARDRAVLDVQIQKRKAEEDAEAERERLKAKLAKKANEAPCRMHERGSLLG</sequence>
<feature type="non-terminal residue" evidence="5">
    <location>
        <position position="271"/>
    </location>
</feature>
<feature type="compositionally biased region" description="Basic and acidic residues" evidence="3">
    <location>
        <begin position="244"/>
        <end position="271"/>
    </location>
</feature>
<dbReference type="GO" id="GO:0000381">
    <property type="term" value="P:regulation of alternative mRNA splicing, via spliceosome"/>
    <property type="evidence" value="ECO:0007669"/>
    <property type="project" value="InterPro"/>
</dbReference>
<feature type="compositionally biased region" description="Polar residues" evidence="3">
    <location>
        <begin position="191"/>
        <end position="210"/>
    </location>
</feature>
<dbReference type="PANTHER" id="PTHR47845:SF1">
    <property type="entry name" value="NUCLEAR SPECKLE SPLICING REGULATORY PROTEIN 1 HOMOLOG"/>
    <property type="match status" value="1"/>
</dbReference>
<dbReference type="PANTHER" id="PTHR47845">
    <property type="entry name" value="NUCLEAR SPECKLE SPLICING REGULATORY PROTEIN 1 HOMOLOG"/>
    <property type="match status" value="1"/>
</dbReference>
<accession>A0A1Y2HJ37</accession>